<accession>A0A3G1KQD2</accession>
<evidence type="ECO:0000256" key="1">
    <source>
        <dbReference type="ARBA" id="ARBA00022670"/>
    </source>
</evidence>
<evidence type="ECO:0000313" key="6">
    <source>
        <dbReference type="Proteomes" id="UP000323521"/>
    </source>
</evidence>
<evidence type="ECO:0000256" key="3">
    <source>
        <dbReference type="ARBA" id="ARBA00023145"/>
    </source>
</evidence>
<comment type="PTM">
    <text evidence="4">Autoproteolytically processed. The inactive tetrameric zymogen termed p46 autoprocesses to a smaller form termed p41, which is active only during spore germination.</text>
</comment>
<keyword evidence="2 4" id="KW-0378">Hydrolase</keyword>
<dbReference type="GO" id="GO:0009847">
    <property type="term" value="P:spore germination"/>
    <property type="evidence" value="ECO:0007669"/>
    <property type="project" value="UniProtKB-UniRule"/>
</dbReference>
<dbReference type="AlphaFoldDB" id="A0A3G1KQD2"/>
<sequence>MRSMDTFKKLGVSLDLALEAHELLRGATKQEVPGVKEDKESFDFASVTTVTILDAQGEQLMGKPQGTYITIEAPRIRFEGKEIMDDLSELLANKLESLIKIGPQGTILVIGLGNWNATPDALGPNVVNSTMATRHLYTYAPEAVGEGLRPVCALAPGVLGITGIETAEIIKGVVDRVKPDYIIAVDALAAANISRISTTIQIADTGISPGSGLGNKRIGINQESMGVPVIAIGVPTVVHASVIINEALAKLNELWSNNMLMATCAQNINPDLTQQLSGTMFQAFEGNLVVTPKEIDDLILNVGKIIAAGITQAAHPGINKENYHRYMQ</sequence>
<dbReference type="GO" id="GO:0006508">
    <property type="term" value="P:proteolysis"/>
    <property type="evidence" value="ECO:0007669"/>
    <property type="project" value="UniProtKB-UniRule"/>
</dbReference>
<name>A0A3G1KQD2_FORW1</name>
<comment type="subunit">
    <text evidence="4">Homotetramer.</text>
</comment>
<dbReference type="SUPFAM" id="SSF53163">
    <property type="entry name" value="HybD-like"/>
    <property type="match status" value="1"/>
</dbReference>
<comment type="function">
    <text evidence="4">Initiates the rapid degradation of small, acid-soluble proteins during spore germination.</text>
</comment>
<feature type="propeptide" id="PRO_5018343453" evidence="4">
    <location>
        <begin position="1"/>
        <end position="15"/>
    </location>
</feature>
<dbReference type="RefSeq" id="WP_236860215.1">
    <property type="nucleotide sequence ID" value="NZ_CP017634.1"/>
</dbReference>
<dbReference type="Gene3D" id="3.40.50.1450">
    <property type="entry name" value="HybD-like"/>
    <property type="match status" value="1"/>
</dbReference>
<gene>
    <name evidence="4" type="primary">gpr</name>
    <name evidence="5" type="ORF">DCMF_07720</name>
</gene>
<keyword evidence="1 4" id="KW-0645">Protease</keyword>
<keyword evidence="3 4" id="KW-0865">Zymogen</keyword>
<dbReference type="GO" id="GO:0004222">
    <property type="term" value="F:metalloendopeptidase activity"/>
    <property type="evidence" value="ECO:0007669"/>
    <property type="project" value="UniProtKB-UniRule"/>
</dbReference>
<feature type="chain" id="PRO_5023442675" description="Germination protease" evidence="4">
    <location>
        <begin position="16"/>
        <end position="328"/>
    </location>
</feature>
<dbReference type="InterPro" id="IPR005080">
    <property type="entry name" value="Peptidase_A25"/>
</dbReference>
<comment type="similarity">
    <text evidence="4">Belongs to the peptidase A25 family.</text>
</comment>
<reference evidence="5 6" key="1">
    <citation type="submission" date="2016-10" db="EMBL/GenBank/DDBJ databases">
        <title>Complete Genome Sequence of Peptococcaceae strain DCMF.</title>
        <authorList>
            <person name="Edwards R.J."/>
            <person name="Holland S.I."/>
            <person name="Deshpande N.P."/>
            <person name="Wong Y.K."/>
            <person name="Ertan H."/>
            <person name="Manefield M."/>
            <person name="Russell T.L."/>
            <person name="Lee M.J."/>
        </authorList>
    </citation>
    <scope>NUCLEOTIDE SEQUENCE [LARGE SCALE GENOMIC DNA]</scope>
    <source>
        <strain evidence="5 6">DCMF</strain>
    </source>
</reference>
<keyword evidence="6" id="KW-1185">Reference proteome</keyword>
<evidence type="ECO:0000256" key="2">
    <source>
        <dbReference type="ARBA" id="ARBA00022801"/>
    </source>
</evidence>
<protein>
    <recommendedName>
        <fullName evidence="4">Germination protease</fullName>
        <ecNumber evidence="4">3.4.24.78</ecNumber>
    </recommendedName>
    <alternativeName>
        <fullName evidence="4">GPR endopeptidase</fullName>
    </alternativeName>
    <alternativeName>
        <fullName evidence="4">Germination proteinase</fullName>
    </alternativeName>
    <alternativeName>
        <fullName evidence="4">Spore protease</fullName>
    </alternativeName>
</protein>
<proteinExistence type="inferred from homology"/>
<dbReference type="EMBL" id="CP017634">
    <property type="protein sequence ID" value="ATW24679.1"/>
    <property type="molecule type" value="Genomic_DNA"/>
</dbReference>
<dbReference type="Proteomes" id="UP000323521">
    <property type="component" value="Chromosome"/>
</dbReference>
<dbReference type="EC" id="3.4.24.78" evidence="4"/>
<comment type="catalytic activity">
    <reaction evidence="4">
        <text>Endopeptidase action with P4 Glu or Asp, P1 preferably Glu &gt; Asp, P1' hydrophobic and P2' Ala.</text>
        <dbReference type="EC" id="3.4.24.78"/>
    </reaction>
</comment>
<evidence type="ECO:0000256" key="4">
    <source>
        <dbReference type="HAMAP-Rule" id="MF_00626"/>
    </source>
</evidence>
<dbReference type="HAMAP" id="MF_00626">
    <property type="entry name" value="Germination_prot"/>
    <property type="match status" value="1"/>
</dbReference>
<organism evidence="5 6">
    <name type="scientific">Formimonas warabiya</name>
    <dbReference type="NCBI Taxonomy" id="1761012"/>
    <lineage>
        <taxon>Bacteria</taxon>
        <taxon>Bacillati</taxon>
        <taxon>Bacillota</taxon>
        <taxon>Clostridia</taxon>
        <taxon>Eubacteriales</taxon>
        <taxon>Peptococcaceae</taxon>
        <taxon>Candidatus Formimonas</taxon>
    </lineage>
</organism>
<dbReference type="PIRSF" id="PIRSF019549">
    <property type="entry name" value="Peptidase_A25"/>
    <property type="match status" value="1"/>
</dbReference>
<dbReference type="KEGG" id="fwa:DCMF_07720"/>
<dbReference type="NCBIfam" id="TIGR01441">
    <property type="entry name" value="GPR"/>
    <property type="match status" value="1"/>
</dbReference>
<dbReference type="Pfam" id="PF03418">
    <property type="entry name" value="Peptidase_A25"/>
    <property type="match status" value="2"/>
</dbReference>
<dbReference type="InterPro" id="IPR023430">
    <property type="entry name" value="Pept_HybD-like_dom_sf"/>
</dbReference>
<evidence type="ECO:0000313" key="5">
    <source>
        <dbReference type="EMBL" id="ATW24679.1"/>
    </source>
</evidence>